<gene>
    <name evidence="4" type="ORF">KIW84_022610</name>
</gene>
<dbReference type="Gramene" id="Psat02G0261000-T1">
    <property type="protein sequence ID" value="KAI5436209.1"/>
    <property type="gene ID" value="KIW84_022610"/>
</dbReference>
<organism evidence="4 5">
    <name type="scientific">Pisum sativum</name>
    <name type="common">Garden pea</name>
    <name type="synonym">Lathyrus oleraceus</name>
    <dbReference type="NCBI Taxonomy" id="3888"/>
    <lineage>
        <taxon>Eukaryota</taxon>
        <taxon>Viridiplantae</taxon>
        <taxon>Streptophyta</taxon>
        <taxon>Embryophyta</taxon>
        <taxon>Tracheophyta</taxon>
        <taxon>Spermatophyta</taxon>
        <taxon>Magnoliopsida</taxon>
        <taxon>eudicotyledons</taxon>
        <taxon>Gunneridae</taxon>
        <taxon>Pentapetalae</taxon>
        <taxon>rosids</taxon>
        <taxon>fabids</taxon>
        <taxon>Fabales</taxon>
        <taxon>Fabaceae</taxon>
        <taxon>Papilionoideae</taxon>
        <taxon>50 kb inversion clade</taxon>
        <taxon>NPAAA clade</taxon>
        <taxon>Hologalegina</taxon>
        <taxon>IRL clade</taxon>
        <taxon>Fabeae</taxon>
        <taxon>Lathyrus</taxon>
    </lineage>
</organism>
<name>A0A9D5BB84_PEA</name>
<feature type="region of interest" description="Disordered" evidence="2">
    <location>
        <begin position="140"/>
        <end position="171"/>
    </location>
</feature>
<keyword evidence="5" id="KW-1185">Reference proteome</keyword>
<reference evidence="4 5" key="1">
    <citation type="journal article" date="2022" name="Nat. Genet.">
        <title>Improved pea reference genome and pan-genome highlight genomic features and evolutionary characteristics.</title>
        <authorList>
            <person name="Yang T."/>
            <person name="Liu R."/>
            <person name="Luo Y."/>
            <person name="Hu S."/>
            <person name="Wang D."/>
            <person name="Wang C."/>
            <person name="Pandey M.K."/>
            <person name="Ge S."/>
            <person name="Xu Q."/>
            <person name="Li N."/>
            <person name="Li G."/>
            <person name="Huang Y."/>
            <person name="Saxena R.K."/>
            <person name="Ji Y."/>
            <person name="Li M."/>
            <person name="Yan X."/>
            <person name="He Y."/>
            <person name="Liu Y."/>
            <person name="Wang X."/>
            <person name="Xiang C."/>
            <person name="Varshney R.K."/>
            <person name="Ding H."/>
            <person name="Gao S."/>
            <person name="Zong X."/>
        </authorList>
    </citation>
    <scope>NUCLEOTIDE SEQUENCE [LARGE SCALE GENOMIC DNA]</scope>
    <source>
        <strain evidence="4 5">cv. Zhongwan 6</strain>
    </source>
</reference>
<proteinExistence type="inferred from homology"/>
<dbReference type="AlphaFoldDB" id="A0A9D5BB84"/>
<dbReference type="InterPro" id="IPR007726">
    <property type="entry name" value="SS18_N"/>
</dbReference>
<comment type="similarity">
    <text evidence="1">Belongs to the SS18 family.</text>
</comment>
<sequence length="171" mass="18890">MELSLLECAFNPCAHKPGVTYVLQVSATIEIDNITTDHIQQHLDENKSLILKIVESQNSGKLTEYAENQSRLQRNRMYLASIADPRPQPPIMPGGRNPVFNDNLRLNVCNIDSSLKWFIRLSIAYTGAMPDVMAISTMPGKEAKRATAASKSPGDEPFSRNQGGTKSGCQR</sequence>
<feature type="compositionally biased region" description="Polar residues" evidence="2">
    <location>
        <begin position="159"/>
        <end position="171"/>
    </location>
</feature>
<evidence type="ECO:0000313" key="5">
    <source>
        <dbReference type="Proteomes" id="UP001058974"/>
    </source>
</evidence>
<comment type="caution">
    <text evidence="4">The sequence shown here is derived from an EMBL/GenBank/DDBJ whole genome shotgun (WGS) entry which is preliminary data.</text>
</comment>
<dbReference type="EMBL" id="JAMSHJ010000002">
    <property type="protein sequence ID" value="KAI5436209.1"/>
    <property type="molecule type" value="Genomic_DNA"/>
</dbReference>
<dbReference type="Pfam" id="PF05030">
    <property type="entry name" value="SSXT"/>
    <property type="match status" value="1"/>
</dbReference>
<evidence type="ECO:0000256" key="2">
    <source>
        <dbReference type="SAM" id="MobiDB-lite"/>
    </source>
</evidence>
<accession>A0A9D5BB84</accession>
<protein>
    <recommendedName>
        <fullName evidence="3">SS18 N-terminal domain-containing protein</fullName>
    </recommendedName>
</protein>
<evidence type="ECO:0000256" key="1">
    <source>
        <dbReference type="ARBA" id="ARBA00007945"/>
    </source>
</evidence>
<dbReference type="Proteomes" id="UP001058974">
    <property type="component" value="Chromosome 2"/>
</dbReference>
<evidence type="ECO:0000259" key="3">
    <source>
        <dbReference type="Pfam" id="PF05030"/>
    </source>
</evidence>
<evidence type="ECO:0000313" key="4">
    <source>
        <dbReference type="EMBL" id="KAI5436209.1"/>
    </source>
</evidence>
<feature type="domain" description="SS18 N-terminal" evidence="3">
    <location>
        <begin position="34"/>
        <end position="87"/>
    </location>
</feature>